<dbReference type="InterPro" id="IPR033942">
    <property type="entry name" value="IMPase"/>
</dbReference>
<dbReference type="EMBL" id="CP002630">
    <property type="protein sequence ID" value="AEB11780.1"/>
    <property type="molecule type" value="Genomic_DNA"/>
</dbReference>
<feature type="binding site" evidence="7">
    <location>
        <position position="66"/>
    </location>
    <ligand>
        <name>Mg(2+)</name>
        <dbReference type="ChEBI" id="CHEBI:18420"/>
        <label>1</label>
        <note>catalytic</note>
    </ligand>
</feature>
<feature type="binding site" evidence="7">
    <location>
        <position position="83"/>
    </location>
    <ligand>
        <name>Mg(2+)</name>
        <dbReference type="ChEBI" id="CHEBI:18420"/>
        <label>1</label>
        <note>catalytic</note>
    </ligand>
</feature>
<dbReference type="RefSeq" id="WP_013703828.1">
    <property type="nucleotide sequence ID" value="NC_015387.1"/>
</dbReference>
<evidence type="ECO:0000256" key="3">
    <source>
        <dbReference type="ARBA" id="ARBA00009759"/>
    </source>
</evidence>
<dbReference type="InterPro" id="IPR020583">
    <property type="entry name" value="Inositol_monoP_metal-BS"/>
</dbReference>
<dbReference type="Gene3D" id="3.40.190.80">
    <property type="match status" value="1"/>
</dbReference>
<dbReference type="PROSITE" id="PS00629">
    <property type="entry name" value="IMP_1"/>
    <property type="match status" value="1"/>
</dbReference>
<dbReference type="eggNOG" id="COG0483">
    <property type="taxonomic scope" value="Bacteria"/>
</dbReference>
<dbReference type="EC" id="3.1.3.25" evidence="8"/>
<comment type="cofactor">
    <cofactor evidence="2 7 8">
        <name>Mg(2+)</name>
        <dbReference type="ChEBI" id="CHEBI:18420"/>
    </cofactor>
</comment>
<dbReference type="SUPFAM" id="SSF56655">
    <property type="entry name" value="Carbohydrate phosphatase"/>
    <property type="match status" value="1"/>
</dbReference>
<evidence type="ECO:0000313" key="9">
    <source>
        <dbReference type="EMBL" id="AEB11780.1"/>
    </source>
</evidence>
<dbReference type="HOGENOM" id="CLU_044118_0_2_0"/>
<evidence type="ECO:0000256" key="5">
    <source>
        <dbReference type="ARBA" id="ARBA00022801"/>
    </source>
</evidence>
<dbReference type="InterPro" id="IPR000760">
    <property type="entry name" value="Inositol_monophosphatase-like"/>
</dbReference>
<dbReference type="GO" id="GO:0046854">
    <property type="term" value="P:phosphatidylinositol phosphate biosynthetic process"/>
    <property type="evidence" value="ECO:0007669"/>
    <property type="project" value="InterPro"/>
</dbReference>
<reference evidence="9 10" key="1">
    <citation type="journal article" date="2012" name="Stand. Genomic Sci.">
        <title>Complete genome sequence of the aerobic, heterotroph Marinithermus hydrothermalis type strain (T1(T)) from a deep-sea hydrothermal vent chimney.</title>
        <authorList>
            <person name="Copeland A."/>
            <person name="Gu W."/>
            <person name="Yasawong M."/>
            <person name="Lapidus A."/>
            <person name="Lucas S."/>
            <person name="Deshpande S."/>
            <person name="Pagani I."/>
            <person name="Tapia R."/>
            <person name="Cheng J.F."/>
            <person name="Goodwin L.A."/>
            <person name="Pitluck S."/>
            <person name="Liolios K."/>
            <person name="Ivanova N."/>
            <person name="Mavromatis K."/>
            <person name="Mikhailova N."/>
            <person name="Pati A."/>
            <person name="Chen A."/>
            <person name="Palaniappan K."/>
            <person name="Land M."/>
            <person name="Pan C."/>
            <person name="Brambilla E.M."/>
            <person name="Rohde M."/>
            <person name="Tindall B.J."/>
            <person name="Sikorski J."/>
            <person name="Goker M."/>
            <person name="Detter J.C."/>
            <person name="Bristow J."/>
            <person name="Eisen J.A."/>
            <person name="Markowitz V."/>
            <person name="Hugenholtz P."/>
            <person name="Kyrpides N.C."/>
            <person name="Klenk H.P."/>
            <person name="Woyke T."/>
        </authorList>
    </citation>
    <scope>NUCLEOTIDE SEQUENCE [LARGE SCALE GENOMIC DNA]</scope>
    <source>
        <strain evidence="10">DSM 14884 / JCM 11576 / T1</strain>
    </source>
</reference>
<gene>
    <name evidence="9" type="ordered locus">Marky_1038</name>
</gene>
<dbReference type="InterPro" id="IPR022337">
    <property type="entry name" value="Inositol_monophosphatase_SuhB"/>
</dbReference>
<feature type="binding site" evidence="7">
    <location>
        <position position="81"/>
    </location>
    <ligand>
        <name>Mg(2+)</name>
        <dbReference type="ChEBI" id="CHEBI:18420"/>
        <label>1</label>
        <note>catalytic</note>
    </ligand>
</feature>
<keyword evidence="5 8" id="KW-0378">Hydrolase</keyword>
<protein>
    <recommendedName>
        <fullName evidence="8">Inositol-1-monophosphatase</fullName>
        <ecNumber evidence="8">3.1.3.25</ecNumber>
    </recommendedName>
</protein>
<comment type="catalytic activity">
    <reaction evidence="1 8">
        <text>a myo-inositol phosphate + H2O = myo-inositol + phosphate</text>
        <dbReference type="Rhea" id="RHEA:24056"/>
        <dbReference type="ChEBI" id="CHEBI:15377"/>
        <dbReference type="ChEBI" id="CHEBI:17268"/>
        <dbReference type="ChEBI" id="CHEBI:43474"/>
        <dbReference type="ChEBI" id="CHEBI:84139"/>
        <dbReference type="EC" id="3.1.3.25"/>
    </reaction>
</comment>
<dbReference type="GO" id="GO:0046872">
    <property type="term" value="F:metal ion binding"/>
    <property type="evidence" value="ECO:0007669"/>
    <property type="project" value="UniProtKB-KW"/>
</dbReference>
<dbReference type="Proteomes" id="UP000007030">
    <property type="component" value="Chromosome"/>
</dbReference>
<dbReference type="STRING" id="869210.Marky_1038"/>
<evidence type="ECO:0000256" key="7">
    <source>
        <dbReference type="PIRSR" id="PIRSR600760-2"/>
    </source>
</evidence>
<comment type="similarity">
    <text evidence="3 8">Belongs to the inositol monophosphatase superfamily.</text>
</comment>
<evidence type="ECO:0000256" key="2">
    <source>
        <dbReference type="ARBA" id="ARBA00001946"/>
    </source>
</evidence>
<feature type="binding site" evidence="7">
    <location>
        <position position="208"/>
    </location>
    <ligand>
        <name>Mg(2+)</name>
        <dbReference type="ChEBI" id="CHEBI:18420"/>
        <label>1</label>
        <note>catalytic</note>
    </ligand>
</feature>
<dbReference type="CDD" id="cd01639">
    <property type="entry name" value="IMPase"/>
    <property type="match status" value="1"/>
</dbReference>
<dbReference type="Gene3D" id="3.30.540.10">
    <property type="entry name" value="Fructose-1,6-Bisphosphatase, subunit A, domain 1"/>
    <property type="match status" value="1"/>
</dbReference>
<dbReference type="FunFam" id="3.30.540.10:FF:000003">
    <property type="entry name" value="Inositol-1-monophosphatase"/>
    <property type="match status" value="1"/>
</dbReference>
<dbReference type="Pfam" id="PF00459">
    <property type="entry name" value="Inositol_P"/>
    <property type="match status" value="1"/>
</dbReference>
<evidence type="ECO:0000256" key="6">
    <source>
        <dbReference type="ARBA" id="ARBA00022842"/>
    </source>
</evidence>
<keyword evidence="6 7" id="KW-0460">Magnesium</keyword>
<dbReference type="InterPro" id="IPR020550">
    <property type="entry name" value="Inositol_monophosphatase_CS"/>
</dbReference>
<dbReference type="FunFam" id="3.40.190.80:FF:000020">
    <property type="entry name" value="Fructose-1,6-bisphosphatase/inositol-1-monophosphatase"/>
    <property type="match status" value="1"/>
</dbReference>
<feature type="binding site" evidence="7">
    <location>
        <position position="84"/>
    </location>
    <ligand>
        <name>Mg(2+)</name>
        <dbReference type="ChEBI" id="CHEBI:18420"/>
        <label>1</label>
        <note>catalytic</note>
    </ligand>
</feature>
<dbReference type="GO" id="GO:0007165">
    <property type="term" value="P:signal transduction"/>
    <property type="evidence" value="ECO:0007669"/>
    <property type="project" value="TreeGrafter"/>
</dbReference>
<dbReference type="PRINTS" id="PR01959">
    <property type="entry name" value="SBIMPHPHTASE"/>
</dbReference>
<evidence type="ECO:0000313" key="10">
    <source>
        <dbReference type="Proteomes" id="UP000007030"/>
    </source>
</evidence>
<dbReference type="GO" id="GO:0008934">
    <property type="term" value="F:inositol monophosphate 1-phosphatase activity"/>
    <property type="evidence" value="ECO:0007669"/>
    <property type="project" value="InterPro"/>
</dbReference>
<dbReference type="AlphaFoldDB" id="F2NM92"/>
<dbReference type="PANTHER" id="PTHR20854">
    <property type="entry name" value="INOSITOL MONOPHOSPHATASE"/>
    <property type="match status" value="1"/>
</dbReference>
<evidence type="ECO:0000256" key="8">
    <source>
        <dbReference type="RuleBase" id="RU364068"/>
    </source>
</evidence>
<proteinExistence type="inferred from homology"/>
<dbReference type="PANTHER" id="PTHR20854:SF4">
    <property type="entry name" value="INOSITOL-1-MONOPHOSPHATASE-RELATED"/>
    <property type="match status" value="1"/>
</dbReference>
<keyword evidence="4 7" id="KW-0479">Metal-binding</keyword>
<dbReference type="PROSITE" id="PS00630">
    <property type="entry name" value="IMP_2"/>
    <property type="match status" value="1"/>
</dbReference>
<sequence length="256" mass="28155">MDALLRDAIEAARLARGIHLYYLEKGFSQSTKSGPTDLVTQADREAEAAIRRFLMERHPDHVVLGEEEGQQGEGAFRWIVDPLDGTVNFAHGFPFFAVSIALEIDGAIQLGVVLDSTRDELFTAIRGRGAYLNSRPLRVSQTGTLIGSLLATGFPYDVNKDPENLQYFERVLRKGLTVRRPGAAALDLAYVAAGRLEGFWEVKLNPWDVAAGWLLIEEAGGTVTGIHGEPYALGNRYLVASNGRIHQELLDTLHGR</sequence>
<evidence type="ECO:0000256" key="4">
    <source>
        <dbReference type="ARBA" id="ARBA00022723"/>
    </source>
</evidence>
<dbReference type="KEGG" id="mhd:Marky_1038"/>
<name>F2NM92_MARHT</name>
<accession>F2NM92</accession>
<organism evidence="9 10">
    <name type="scientific">Marinithermus hydrothermalis (strain DSM 14884 / JCM 11576 / T1)</name>
    <dbReference type="NCBI Taxonomy" id="869210"/>
    <lineage>
        <taxon>Bacteria</taxon>
        <taxon>Thermotogati</taxon>
        <taxon>Deinococcota</taxon>
        <taxon>Deinococci</taxon>
        <taxon>Thermales</taxon>
        <taxon>Thermaceae</taxon>
        <taxon>Marinithermus</taxon>
    </lineage>
</organism>
<dbReference type="GO" id="GO:0006020">
    <property type="term" value="P:inositol metabolic process"/>
    <property type="evidence" value="ECO:0007669"/>
    <property type="project" value="TreeGrafter"/>
</dbReference>
<dbReference type="PRINTS" id="PR00377">
    <property type="entry name" value="IMPHPHTASES"/>
</dbReference>
<evidence type="ECO:0000256" key="1">
    <source>
        <dbReference type="ARBA" id="ARBA00001033"/>
    </source>
</evidence>
<keyword evidence="10" id="KW-1185">Reference proteome</keyword>